<keyword evidence="9" id="KW-1185">Reference proteome</keyword>
<dbReference type="InterPro" id="IPR035979">
    <property type="entry name" value="RBD_domain_sf"/>
</dbReference>
<feature type="domain" description="RRM" evidence="7">
    <location>
        <begin position="39"/>
        <end position="117"/>
    </location>
</feature>
<dbReference type="AlphaFoldDB" id="A0A6A6UJZ6"/>
<dbReference type="EMBL" id="MU004232">
    <property type="protein sequence ID" value="KAF2671851.1"/>
    <property type="molecule type" value="Genomic_DNA"/>
</dbReference>
<dbReference type="InterPro" id="IPR034809">
    <property type="entry name" value="Nop4_RRM4"/>
</dbReference>
<feature type="region of interest" description="Disordered" evidence="6">
    <location>
        <begin position="1"/>
        <end position="46"/>
    </location>
</feature>
<protein>
    <submittedName>
        <fullName evidence="8">Putative ribosome biogenesis</fullName>
    </submittedName>
</protein>
<evidence type="ECO:0000256" key="6">
    <source>
        <dbReference type="SAM" id="MobiDB-lite"/>
    </source>
</evidence>
<feature type="compositionally biased region" description="Basic and acidic residues" evidence="6">
    <location>
        <begin position="614"/>
        <end position="640"/>
    </location>
</feature>
<evidence type="ECO:0000256" key="2">
    <source>
        <dbReference type="ARBA" id="ARBA00022737"/>
    </source>
</evidence>
<dbReference type="OrthoDB" id="267048at2759"/>
<evidence type="ECO:0000259" key="7">
    <source>
        <dbReference type="PROSITE" id="PS50102"/>
    </source>
</evidence>
<evidence type="ECO:0000313" key="9">
    <source>
        <dbReference type="Proteomes" id="UP000799302"/>
    </source>
</evidence>
<evidence type="ECO:0000313" key="8">
    <source>
        <dbReference type="EMBL" id="KAF2671851.1"/>
    </source>
</evidence>
<dbReference type="SMART" id="SM00360">
    <property type="entry name" value="RRM"/>
    <property type="match status" value="4"/>
</dbReference>
<sequence>MGKQNKKRKLNEAGDSTAVSTIPSNTTSSNGAQKPQDPRTLFVSALPPTTTSSDLAAHFSQAYPLKHAVAVLDKVTTQCRGYGFVTYTDIADATAAKTELDGSVLLGKKIKVDSAQVRKRQDEHGAKIVKGADGKKEVSVPKLIVRNLPWSVDSKEKLAHMFLSFGKVKEAVLPRGEGGKLLGFGIVIVRGKKNAEKAVADMNGKMVDGRTLAVDWAADRETWEKAKAEEEGDKDEEVGNGEEAEDEPEEENDWEDDSEGDEDEDDSQDAPKKRYDNTDCTVFVRNLPFTCGDDELTEHFEQFGNVRYSRVVYNQVTEQSRGTGFVCFMDKTSADTCTREAPKSDSSMAGAKNGATSHTVLQDEASDPSGKYTLQGRVLIVTKAVKKDEAERLRDEGVEKRSARDRDKRRLYLLHEGRITSKSPLYSKLSPSDIAMREASAKQRKKFVETNPSLHLSLTRLSVRNLPRSMNSKDLKALARKAIVGFAEDVTNEKRKKLSKEETARGGEEMKLAERERRLKGKGVVRQAKVVVESKEGTKIQESEGGGRSRGYGFIEYYTHRNALMGLRWLNGHQVDYKAASTGKKGAVVDEDRKRRLIVEFALENVNVVTRRAERIQKMPRGSRQDDGDAEDGGRQDAGRRGMKRKRSEPSRAGGESANGRQGAKFKQGEKPNNRDKSKKGDAAPMDGKSLEERNNLAKRSRIIAKKRMARKARK</sequence>
<accession>A0A6A6UJZ6</accession>
<feature type="compositionally biased region" description="Acidic residues" evidence="6">
    <location>
        <begin position="230"/>
        <end position="268"/>
    </location>
</feature>
<feature type="domain" description="RRM" evidence="7">
    <location>
        <begin position="141"/>
        <end position="219"/>
    </location>
</feature>
<feature type="compositionally biased region" description="Polar residues" evidence="6">
    <location>
        <begin position="17"/>
        <end position="33"/>
    </location>
</feature>
<keyword evidence="2" id="KW-0677">Repeat</keyword>
<dbReference type="Gene3D" id="3.30.70.330">
    <property type="match status" value="4"/>
</dbReference>
<feature type="region of interest" description="Disordered" evidence="6">
    <location>
        <begin position="339"/>
        <end position="368"/>
    </location>
</feature>
<dbReference type="PANTHER" id="PTHR48039:SF5">
    <property type="entry name" value="RNA-BINDING PROTEIN 28"/>
    <property type="match status" value="1"/>
</dbReference>
<feature type="domain" description="RRM" evidence="7">
    <location>
        <begin position="280"/>
        <end position="386"/>
    </location>
</feature>
<dbReference type="InterPro" id="IPR012677">
    <property type="entry name" value="Nucleotide-bd_a/b_plait_sf"/>
</dbReference>
<gene>
    <name evidence="8" type="ORF">BT63DRAFT_370073</name>
</gene>
<keyword evidence="4" id="KW-0539">Nucleus</keyword>
<organism evidence="8 9">
    <name type="scientific">Microthyrium microscopicum</name>
    <dbReference type="NCBI Taxonomy" id="703497"/>
    <lineage>
        <taxon>Eukaryota</taxon>
        <taxon>Fungi</taxon>
        <taxon>Dikarya</taxon>
        <taxon>Ascomycota</taxon>
        <taxon>Pezizomycotina</taxon>
        <taxon>Dothideomycetes</taxon>
        <taxon>Dothideomycetes incertae sedis</taxon>
        <taxon>Microthyriales</taxon>
        <taxon>Microthyriaceae</taxon>
        <taxon>Microthyrium</taxon>
    </lineage>
</organism>
<evidence type="ECO:0000256" key="1">
    <source>
        <dbReference type="ARBA" id="ARBA00004123"/>
    </source>
</evidence>
<dbReference type="SUPFAM" id="SSF54928">
    <property type="entry name" value="RNA-binding domain, RBD"/>
    <property type="match status" value="3"/>
</dbReference>
<dbReference type="Proteomes" id="UP000799302">
    <property type="component" value="Unassembled WGS sequence"/>
</dbReference>
<dbReference type="InterPro" id="IPR034808">
    <property type="entry name" value="Nop4p_RRM3"/>
</dbReference>
<evidence type="ECO:0000256" key="5">
    <source>
        <dbReference type="PROSITE-ProRule" id="PRU00176"/>
    </source>
</evidence>
<dbReference type="InterPro" id="IPR000504">
    <property type="entry name" value="RRM_dom"/>
</dbReference>
<dbReference type="Pfam" id="PF00076">
    <property type="entry name" value="RRM_1"/>
    <property type="match status" value="3"/>
</dbReference>
<dbReference type="GO" id="GO:0005730">
    <property type="term" value="C:nucleolus"/>
    <property type="evidence" value="ECO:0007669"/>
    <property type="project" value="TreeGrafter"/>
</dbReference>
<feature type="domain" description="RRM" evidence="7">
    <location>
        <begin position="459"/>
        <end position="604"/>
    </location>
</feature>
<dbReference type="GO" id="GO:0003729">
    <property type="term" value="F:mRNA binding"/>
    <property type="evidence" value="ECO:0007669"/>
    <property type="project" value="TreeGrafter"/>
</dbReference>
<dbReference type="CDD" id="cd12677">
    <property type="entry name" value="RRM4_Nop4p"/>
    <property type="match status" value="1"/>
</dbReference>
<feature type="compositionally biased region" description="Basic and acidic residues" evidence="6">
    <location>
        <begin position="667"/>
        <end position="682"/>
    </location>
</feature>
<dbReference type="PANTHER" id="PTHR48039">
    <property type="entry name" value="RNA-BINDING MOTIF PROTEIN 14B"/>
    <property type="match status" value="1"/>
</dbReference>
<proteinExistence type="predicted"/>
<reference evidence="8" key="1">
    <citation type="journal article" date="2020" name="Stud. Mycol.">
        <title>101 Dothideomycetes genomes: a test case for predicting lifestyles and emergence of pathogens.</title>
        <authorList>
            <person name="Haridas S."/>
            <person name="Albert R."/>
            <person name="Binder M."/>
            <person name="Bloem J."/>
            <person name="Labutti K."/>
            <person name="Salamov A."/>
            <person name="Andreopoulos B."/>
            <person name="Baker S."/>
            <person name="Barry K."/>
            <person name="Bills G."/>
            <person name="Bluhm B."/>
            <person name="Cannon C."/>
            <person name="Castanera R."/>
            <person name="Culley D."/>
            <person name="Daum C."/>
            <person name="Ezra D."/>
            <person name="Gonzalez J."/>
            <person name="Henrissat B."/>
            <person name="Kuo A."/>
            <person name="Liang C."/>
            <person name="Lipzen A."/>
            <person name="Lutzoni F."/>
            <person name="Magnuson J."/>
            <person name="Mondo S."/>
            <person name="Nolan M."/>
            <person name="Ohm R."/>
            <person name="Pangilinan J."/>
            <person name="Park H.-J."/>
            <person name="Ramirez L."/>
            <person name="Alfaro M."/>
            <person name="Sun H."/>
            <person name="Tritt A."/>
            <person name="Yoshinaga Y."/>
            <person name="Zwiers L.-H."/>
            <person name="Turgeon B."/>
            <person name="Goodwin S."/>
            <person name="Spatafora J."/>
            <person name="Crous P."/>
            <person name="Grigoriev I."/>
        </authorList>
    </citation>
    <scope>NUCLEOTIDE SEQUENCE</scope>
    <source>
        <strain evidence="8">CBS 115976</strain>
    </source>
</reference>
<dbReference type="InterPro" id="IPR051945">
    <property type="entry name" value="RRM_MRD1_RNA_proc_ribogen"/>
</dbReference>
<dbReference type="CDD" id="cd12676">
    <property type="entry name" value="RRM3_Nop4p"/>
    <property type="match status" value="1"/>
</dbReference>
<keyword evidence="3 5" id="KW-0694">RNA-binding</keyword>
<comment type="subcellular location">
    <subcellularLocation>
        <location evidence="1">Nucleus</location>
    </subcellularLocation>
</comment>
<dbReference type="PROSITE" id="PS50102">
    <property type="entry name" value="RRM"/>
    <property type="match status" value="4"/>
</dbReference>
<evidence type="ECO:0000256" key="4">
    <source>
        <dbReference type="ARBA" id="ARBA00023242"/>
    </source>
</evidence>
<feature type="compositionally biased region" description="Basic residues" evidence="6">
    <location>
        <begin position="697"/>
        <end position="715"/>
    </location>
</feature>
<name>A0A6A6UJZ6_9PEZI</name>
<evidence type="ECO:0000256" key="3">
    <source>
        <dbReference type="ARBA" id="ARBA00022884"/>
    </source>
</evidence>
<feature type="region of interest" description="Disordered" evidence="6">
    <location>
        <begin position="614"/>
        <end position="715"/>
    </location>
</feature>
<feature type="region of interest" description="Disordered" evidence="6">
    <location>
        <begin position="224"/>
        <end position="274"/>
    </location>
</feature>
<dbReference type="FunFam" id="3.30.70.330:FF:000406">
    <property type="entry name" value="Related to Nucleolar protein NOP4"/>
    <property type="match status" value="1"/>
</dbReference>